<dbReference type="PROSITE" id="PS51257">
    <property type="entry name" value="PROKAR_LIPOPROTEIN"/>
    <property type="match status" value="1"/>
</dbReference>
<evidence type="ECO:0000256" key="1">
    <source>
        <dbReference type="ARBA" id="ARBA00004418"/>
    </source>
</evidence>
<feature type="signal peptide" evidence="5">
    <location>
        <begin position="1"/>
        <end position="20"/>
    </location>
</feature>
<evidence type="ECO:0000256" key="4">
    <source>
        <dbReference type="ARBA" id="ARBA00022729"/>
    </source>
</evidence>
<dbReference type="AlphaFoldDB" id="A0A6I4TWD6"/>
<keyword evidence="8" id="KW-1185">Reference proteome</keyword>
<evidence type="ECO:0000313" key="8">
    <source>
        <dbReference type="Proteomes" id="UP000469430"/>
    </source>
</evidence>
<feature type="chain" id="PRO_5026332809" evidence="5">
    <location>
        <begin position="21"/>
        <end position="493"/>
    </location>
</feature>
<dbReference type="Gene3D" id="3.40.190.10">
    <property type="entry name" value="Periplasmic binding protein-like II"/>
    <property type="match status" value="1"/>
</dbReference>
<comment type="subcellular location">
    <subcellularLocation>
        <location evidence="1">Periplasm</location>
    </subcellularLocation>
</comment>
<dbReference type="InterPro" id="IPR000914">
    <property type="entry name" value="SBP_5_dom"/>
</dbReference>
<organism evidence="7 8">
    <name type="scientific">Croceibacterium xixiisoli</name>
    <dbReference type="NCBI Taxonomy" id="1476466"/>
    <lineage>
        <taxon>Bacteria</taxon>
        <taxon>Pseudomonadati</taxon>
        <taxon>Pseudomonadota</taxon>
        <taxon>Alphaproteobacteria</taxon>
        <taxon>Sphingomonadales</taxon>
        <taxon>Erythrobacteraceae</taxon>
        <taxon>Croceibacterium</taxon>
    </lineage>
</organism>
<reference evidence="7 8" key="1">
    <citation type="submission" date="2019-12" db="EMBL/GenBank/DDBJ databases">
        <title>Genomic-based taxomic classification of the family Erythrobacteraceae.</title>
        <authorList>
            <person name="Xu L."/>
        </authorList>
    </citation>
    <scope>NUCLEOTIDE SEQUENCE [LARGE SCALE GENOMIC DNA]</scope>
    <source>
        <strain evidence="7 8">S36</strain>
    </source>
</reference>
<protein>
    <submittedName>
        <fullName evidence="7">Peptide ABC transporter substrate-binding protein</fullName>
    </submittedName>
</protein>
<sequence length="493" mass="53290">MLRPGLSRPTALVSLLLALAACGRSDSGALPVDFIDTQDNLFSKGGDISAGARHVRAATGAGLVALDAQGEVVPALAERWIVTDDGRSFIFRLREGNWGDASPLTAESVRTELRRAIRDVRGTALAIDLRPVEDIRAMAGRVVEIRLSSPVPMLLQLLAQPELALQRGKTGIGPMMAERGTAATRFEFKPPVERGIAEEEDWQEYVRPIVLRAATAEQAVKSFNDGASDVVLGGMIGSLPRVDVGPLSRGTVRVDPAMGLFGMRVREPGGFLADAAEREALAMAIDRPALIAPFNIGGWVPTTRVVAPGLADDPGLIAERWGEDAIADRRLVAARRVAAWRNANGVEGPVQLTLAIDRDLGHDQLFHQLAGQMVRIGVVLQRVDDPAKADLVLVDRVARYADAAWFLNQFNCSLRRGACSPQTDEIMARAMTADNLQQRATLLAEAEAALTISNVYIPFGSPLRWSLVRGRINGFSPNIWAFHPLPPMAERPR</sequence>
<dbReference type="InterPro" id="IPR039424">
    <property type="entry name" value="SBP_5"/>
</dbReference>
<evidence type="ECO:0000256" key="3">
    <source>
        <dbReference type="ARBA" id="ARBA00022448"/>
    </source>
</evidence>
<evidence type="ECO:0000256" key="2">
    <source>
        <dbReference type="ARBA" id="ARBA00005695"/>
    </source>
</evidence>
<accession>A0A6I4TWD6</accession>
<name>A0A6I4TWD6_9SPHN</name>
<evidence type="ECO:0000313" key="7">
    <source>
        <dbReference type="EMBL" id="MXP00163.1"/>
    </source>
</evidence>
<dbReference type="RefSeq" id="WP_161391893.1">
    <property type="nucleotide sequence ID" value="NZ_JBHSCP010000002.1"/>
</dbReference>
<dbReference type="PANTHER" id="PTHR30290">
    <property type="entry name" value="PERIPLASMIC BINDING COMPONENT OF ABC TRANSPORTER"/>
    <property type="match status" value="1"/>
</dbReference>
<proteinExistence type="inferred from homology"/>
<comment type="similarity">
    <text evidence="2">Belongs to the bacterial solute-binding protein 5 family.</text>
</comment>
<keyword evidence="3" id="KW-0813">Transport</keyword>
<keyword evidence="4 5" id="KW-0732">Signal</keyword>
<dbReference type="Proteomes" id="UP000469430">
    <property type="component" value="Unassembled WGS sequence"/>
</dbReference>
<feature type="domain" description="Solute-binding protein family 5" evidence="6">
    <location>
        <begin position="71"/>
        <end position="323"/>
    </location>
</feature>
<comment type="caution">
    <text evidence="7">The sequence shown here is derived from an EMBL/GenBank/DDBJ whole genome shotgun (WGS) entry which is preliminary data.</text>
</comment>
<dbReference type="Gene3D" id="3.10.105.10">
    <property type="entry name" value="Dipeptide-binding Protein, Domain 3"/>
    <property type="match status" value="1"/>
</dbReference>
<dbReference type="GO" id="GO:0030313">
    <property type="term" value="C:cell envelope"/>
    <property type="evidence" value="ECO:0007669"/>
    <property type="project" value="UniProtKB-SubCell"/>
</dbReference>
<dbReference type="EMBL" id="WTYJ01000003">
    <property type="protein sequence ID" value="MXP00163.1"/>
    <property type="molecule type" value="Genomic_DNA"/>
</dbReference>
<evidence type="ECO:0000259" key="6">
    <source>
        <dbReference type="Pfam" id="PF00496"/>
    </source>
</evidence>
<gene>
    <name evidence="7" type="ORF">GRI97_14310</name>
</gene>
<dbReference type="SUPFAM" id="SSF53850">
    <property type="entry name" value="Periplasmic binding protein-like II"/>
    <property type="match status" value="1"/>
</dbReference>
<dbReference type="PANTHER" id="PTHR30290:SF10">
    <property type="entry name" value="PERIPLASMIC OLIGOPEPTIDE-BINDING PROTEIN-RELATED"/>
    <property type="match status" value="1"/>
</dbReference>
<dbReference type="Gene3D" id="3.90.76.10">
    <property type="entry name" value="Dipeptide-binding Protein, Domain 1"/>
    <property type="match status" value="1"/>
</dbReference>
<dbReference type="GO" id="GO:1904680">
    <property type="term" value="F:peptide transmembrane transporter activity"/>
    <property type="evidence" value="ECO:0007669"/>
    <property type="project" value="TreeGrafter"/>
</dbReference>
<dbReference type="OrthoDB" id="9803988at2"/>
<evidence type="ECO:0000256" key="5">
    <source>
        <dbReference type="SAM" id="SignalP"/>
    </source>
</evidence>
<dbReference type="GO" id="GO:0015833">
    <property type="term" value="P:peptide transport"/>
    <property type="evidence" value="ECO:0007669"/>
    <property type="project" value="TreeGrafter"/>
</dbReference>
<dbReference type="Pfam" id="PF00496">
    <property type="entry name" value="SBP_bac_5"/>
    <property type="match status" value="1"/>
</dbReference>